<dbReference type="CDD" id="cd07341">
    <property type="entry name" value="M56_BlaR1_MecR1_like"/>
    <property type="match status" value="1"/>
</dbReference>
<evidence type="ECO:0000256" key="1">
    <source>
        <dbReference type="SAM" id="Phobius"/>
    </source>
</evidence>
<dbReference type="InterPro" id="IPR052173">
    <property type="entry name" value="Beta-lactam_resp_regulator"/>
</dbReference>
<evidence type="ECO:0000313" key="3">
    <source>
        <dbReference type="EMBL" id="QEC71277.1"/>
    </source>
</evidence>
<feature type="transmembrane region" description="Helical" evidence="1">
    <location>
        <begin position="6"/>
        <end position="25"/>
    </location>
</feature>
<keyword evidence="4" id="KW-1185">Reference proteome</keyword>
<feature type="domain" description="Peptidase M56" evidence="2">
    <location>
        <begin position="33"/>
        <end position="262"/>
    </location>
</feature>
<feature type="transmembrane region" description="Helical" evidence="1">
    <location>
        <begin position="98"/>
        <end position="125"/>
    </location>
</feature>
<dbReference type="EMBL" id="CP042434">
    <property type="protein sequence ID" value="QEC71277.1"/>
    <property type="molecule type" value="Genomic_DNA"/>
</dbReference>
<dbReference type="AlphaFoldDB" id="A0A5B8VI67"/>
<keyword evidence="1" id="KW-1133">Transmembrane helix</keyword>
<dbReference type="Proteomes" id="UP000321291">
    <property type="component" value="Chromosome"/>
</dbReference>
<dbReference type="RefSeq" id="WP_146780551.1">
    <property type="nucleotide sequence ID" value="NZ_CP042434.1"/>
</dbReference>
<keyword evidence="1" id="KW-0812">Transmembrane</keyword>
<sequence>MVTILQYFLRVSVGLTCMYLFYAVVLKKFTFYGWNRAYFWTCSVLCLIMPFIDISKFFTHSEPSSTISFQQTIISGIPQVAINYTPVQEATRHISSTAIITILLISGMVAMLIKLSFALLSIYRLKQKSQILERRAGFTIYQVNGNITPFSFRDSIFLNKDLHETTELDKILAHEQVHVLQYHTLDNLWAEFLVIINWFNPFVWLLRRAVKENLEYIADAQVLERGINKQQYQYLLLHVSGIHQAGPTNAFNLSSLKNRIKMMNKTKTAKVQLLKFTFLLPLIVVLLFSFRAVANKAQGAIQFYGSILNGTNNQPMEAVTITDLANHIKVTTDKHGYYTFSFNNEKEVHYPIDLRIQKEGFKSAEIKMKSLIGKDGQLNALYMANAGLQPLDNAQPATTILIGAAKGTEQYRSLQKTRDRFTSATTMADHMEISGIVFDQASHTAISNATLKSAADKVIGHTDDKGFYSLVIDEKEIIGVKYYINFTKQGYQDFPFALSIDPAKQKEALHPYLLTNIGLSQTPIPKDGPFPSSYSTGQDKKVTYQDALAALDFKVKYDAIAEKVKATHKAIVKVDSAIWVISQNTTSRYTILDNLTISVDGKQMSFDEASKKLAPNDIGTVDMKNGRDLVITTIK</sequence>
<keyword evidence="1" id="KW-0472">Membrane</keyword>
<dbReference type="PANTHER" id="PTHR34978:SF3">
    <property type="entry name" value="SLR0241 PROTEIN"/>
    <property type="match status" value="1"/>
</dbReference>
<gene>
    <name evidence="3" type="ORF">FSB73_05880</name>
</gene>
<evidence type="ECO:0000259" key="2">
    <source>
        <dbReference type="Pfam" id="PF05569"/>
    </source>
</evidence>
<reference evidence="3 4" key="1">
    <citation type="journal article" date="2017" name="Int. J. Syst. Evol. Microbiol.">
        <title>Arachidicoccus ginsenosidivorans sp. nov., with ginsenoside-converting activity isolated from ginseng cultivating soil.</title>
        <authorList>
            <person name="Siddiqi M.Z."/>
            <person name="Aslam Z."/>
            <person name="Im W.T."/>
        </authorList>
    </citation>
    <scope>NUCLEOTIDE SEQUENCE [LARGE SCALE GENOMIC DNA]</scope>
    <source>
        <strain evidence="3 4">Gsoil 809</strain>
    </source>
</reference>
<dbReference type="KEGG" id="agi:FSB73_05880"/>
<organism evidence="3 4">
    <name type="scientific">Arachidicoccus ginsenosidivorans</name>
    <dbReference type="NCBI Taxonomy" id="496057"/>
    <lineage>
        <taxon>Bacteria</taxon>
        <taxon>Pseudomonadati</taxon>
        <taxon>Bacteroidota</taxon>
        <taxon>Chitinophagia</taxon>
        <taxon>Chitinophagales</taxon>
        <taxon>Chitinophagaceae</taxon>
        <taxon>Arachidicoccus</taxon>
    </lineage>
</organism>
<feature type="transmembrane region" description="Helical" evidence="1">
    <location>
        <begin position="273"/>
        <end position="294"/>
    </location>
</feature>
<name>A0A5B8VI67_9BACT</name>
<dbReference type="InterPro" id="IPR008756">
    <property type="entry name" value="Peptidase_M56"/>
</dbReference>
<proteinExistence type="predicted"/>
<dbReference type="Pfam" id="PF05569">
    <property type="entry name" value="Peptidase_M56"/>
    <property type="match status" value="1"/>
</dbReference>
<protein>
    <recommendedName>
        <fullName evidence="2">Peptidase M56 domain-containing protein</fullName>
    </recommendedName>
</protein>
<feature type="transmembrane region" description="Helical" evidence="1">
    <location>
        <begin position="37"/>
        <end position="58"/>
    </location>
</feature>
<evidence type="ECO:0000313" key="4">
    <source>
        <dbReference type="Proteomes" id="UP000321291"/>
    </source>
</evidence>
<accession>A0A5B8VI67</accession>
<dbReference type="PANTHER" id="PTHR34978">
    <property type="entry name" value="POSSIBLE SENSOR-TRANSDUCER PROTEIN BLAR"/>
    <property type="match status" value="1"/>
</dbReference>
<dbReference type="OrthoDB" id="649093at2"/>